<proteinExistence type="predicted"/>
<evidence type="ECO:0000313" key="2">
    <source>
        <dbReference type="EMBL" id="OIT19578.1"/>
    </source>
</evidence>
<gene>
    <name evidence="2" type="ORF">A4A49_64172</name>
</gene>
<dbReference type="EMBL" id="MJEQ01006739">
    <property type="protein sequence ID" value="OIT19578.1"/>
    <property type="molecule type" value="Genomic_DNA"/>
</dbReference>
<keyword evidence="3" id="KW-1185">Reference proteome</keyword>
<evidence type="ECO:0000313" key="3">
    <source>
        <dbReference type="Proteomes" id="UP000187609"/>
    </source>
</evidence>
<dbReference type="AlphaFoldDB" id="A0A1J6JP57"/>
<sequence>MKGHKRETCYKLVGYPSNHTNNKRRNFDRPQQFGNNHRGPLVNNANYVESSEAMGSNYIAHQMPMPVVTLEQYQQILQLINNSPSSSTSPRETNVNMAGISSCSSICLAAGTETTPWVIDTEATNHIVSSLYFL</sequence>
<feature type="non-terminal residue" evidence="2">
    <location>
        <position position="134"/>
    </location>
</feature>
<protein>
    <submittedName>
        <fullName evidence="2">Uncharacterized protein</fullName>
    </submittedName>
</protein>
<evidence type="ECO:0000256" key="1">
    <source>
        <dbReference type="SAM" id="MobiDB-lite"/>
    </source>
</evidence>
<dbReference type="PANTHER" id="PTHR34222:SF82">
    <property type="entry name" value="CCHC-TYPE DOMAIN-CONTAINING PROTEIN"/>
    <property type="match status" value="1"/>
</dbReference>
<accession>A0A1J6JP57</accession>
<dbReference type="Gramene" id="OIT19578">
    <property type="protein sequence ID" value="OIT19578"/>
    <property type="gene ID" value="A4A49_64172"/>
</dbReference>
<feature type="region of interest" description="Disordered" evidence="1">
    <location>
        <begin position="14"/>
        <end position="40"/>
    </location>
</feature>
<name>A0A1J6JP57_NICAT</name>
<reference evidence="2" key="1">
    <citation type="submission" date="2016-11" db="EMBL/GenBank/DDBJ databases">
        <title>The genome of Nicotiana attenuata.</title>
        <authorList>
            <person name="Xu S."/>
            <person name="Brockmoeller T."/>
            <person name="Gaquerel E."/>
            <person name="Navarro A."/>
            <person name="Kuhl H."/>
            <person name="Gase K."/>
            <person name="Ling Z."/>
            <person name="Zhou W."/>
            <person name="Kreitzer C."/>
            <person name="Stanke M."/>
            <person name="Tang H."/>
            <person name="Lyons E."/>
            <person name="Pandey P."/>
            <person name="Pandey S.P."/>
            <person name="Timmermann B."/>
            <person name="Baldwin I.T."/>
        </authorList>
    </citation>
    <scope>NUCLEOTIDE SEQUENCE [LARGE SCALE GENOMIC DNA]</scope>
    <source>
        <strain evidence="2">UT</strain>
    </source>
</reference>
<dbReference type="PANTHER" id="PTHR34222">
    <property type="entry name" value="GAG_PRE-INTEGRS DOMAIN-CONTAINING PROTEIN"/>
    <property type="match status" value="1"/>
</dbReference>
<comment type="caution">
    <text evidence="2">The sequence shown here is derived from an EMBL/GenBank/DDBJ whole genome shotgun (WGS) entry which is preliminary data.</text>
</comment>
<organism evidence="2 3">
    <name type="scientific">Nicotiana attenuata</name>
    <name type="common">Coyote tobacco</name>
    <dbReference type="NCBI Taxonomy" id="49451"/>
    <lineage>
        <taxon>Eukaryota</taxon>
        <taxon>Viridiplantae</taxon>
        <taxon>Streptophyta</taxon>
        <taxon>Embryophyta</taxon>
        <taxon>Tracheophyta</taxon>
        <taxon>Spermatophyta</taxon>
        <taxon>Magnoliopsida</taxon>
        <taxon>eudicotyledons</taxon>
        <taxon>Gunneridae</taxon>
        <taxon>Pentapetalae</taxon>
        <taxon>asterids</taxon>
        <taxon>lamiids</taxon>
        <taxon>Solanales</taxon>
        <taxon>Solanaceae</taxon>
        <taxon>Nicotianoideae</taxon>
        <taxon>Nicotianeae</taxon>
        <taxon>Nicotiana</taxon>
    </lineage>
</organism>
<dbReference type="Proteomes" id="UP000187609">
    <property type="component" value="Unassembled WGS sequence"/>
</dbReference>